<evidence type="ECO:0000313" key="2">
    <source>
        <dbReference type="EMBL" id="CAA6808289.1"/>
    </source>
</evidence>
<organism evidence="2">
    <name type="scientific">uncultured Sulfurovum sp</name>
    <dbReference type="NCBI Taxonomy" id="269237"/>
    <lineage>
        <taxon>Bacteria</taxon>
        <taxon>Pseudomonadati</taxon>
        <taxon>Campylobacterota</taxon>
        <taxon>Epsilonproteobacteria</taxon>
        <taxon>Campylobacterales</taxon>
        <taxon>Sulfurovaceae</taxon>
        <taxon>Sulfurovum</taxon>
        <taxon>environmental samples</taxon>
    </lineage>
</organism>
<dbReference type="EMBL" id="CACVAX010000018">
    <property type="protein sequence ID" value="CAA6808289.1"/>
    <property type="molecule type" value="Genomic_DNA"/>
</dbReference>
<proteinExistence type="predicted"/>
<feature type="chain" id="PRO_5028059248" evidence="1">
    <location>
        <begin position="25"/>
        <end position="182"/>
    </location>
</feature>
<keyword evidence="1" id="KW-0732">Signal</keyword>
<protein>
    <submittedName>
        <fullName evidence="2">Uncharacterized protein</fullName>
    </submittedName>
</protein>
<sequence>MKKITLKVIILLLSPLLFTLGLNAQNSVSGSTFHQYSKPGAPVDMSFETEEVGVDEVSDVNISLSTSSMKGTLSVLITVDKDLESLKEFDKDISFEIKPTQQNFLIDLQVKAKKEGLYYIRLLTKIDKGYGPKLRSFAVPVYVGKSSNVLNENLNTRMKALGSGENISVSKAVETIKILKEK</sequence>
<dbReference type="AlphaFoldDB" id="A0A6S6SLU4"/>
<accession>A0A6S6SLU4</accession>
<gene>
    <name evidence="2" type="ORF">HELGO_WM3848</name>
</gene>
<evidence type="ECO:0000256" key="1">
    <source>
        <dbReference type="SAM" id="SignalP"/>
    </source>
</evidence>
<name>A0A6S6SLU4_9BACT</name>
<reference evidence="2" key="1">
    <citation type="submission" date="2020-01" db="EMBL/GenBank/DDBJ databases">
        <authorList>
            <person name="Meier V. D."/>
            <person name="Meier V D."/>
        </authorList>
    </citation>
    <scope>NUCLEOTIDE SEQUENCE</scope>
    <source>
        <strain evidence="2">HLG_WM_MAG_04</strain>
    </source>
</reference>
<feature type="signal peptide" evidence="1">
    <location>
        <begin position="1"/>
        <end position="24"/>
    </location>
</feature>